<evidence type="ECO:0000313" key="3">
    <source>
        <dbReference type="Proteomes" id="UP000758155"/>
    </source>
</evidence>
<evidence type="ECO:0000256" key="1">
    <source>
        <dbReference type="SAM" id="MobiDB-lite"/>
    </source>
</evidence>
<evidence type="ECO:0000313" key="2">
    <source>
        <dbReference type="EMBL" id="KAF3029598.1"/>
    </source>
</evidence>
<feature type="region of interest" description="Disordered" evidence="1">
    <location>
        <begin position="1"/>
        <end position="31"/>
    </location>
</feature>
<sequence>MSGEGSDEADEEDEEVAVAASGSEVVDWDAPDELPLHERGFMRRDRERRLKAGWNY</sequence>
<comment type="caution">
    <text evidence="2">The sequence shown here is derived from an EMBL/GenBank/DDBJ whole genome shotgun (WGS) entry which is preliminary data.</text>
</comment>
<dbReference type="AlphaFoldDB" id="A0A9P5BV40"/>
<dbReference type="EMBL" id="SWKV01000248">
    <property type="protein sequence ID" value="KAF3029598.1"/>
    <property type="molecule type" value="Genomic_DNA"/>
</dbReference>
<proteinExistence type="predicted"/>
<dbReference type="Proteomes" id="UP000758155">
    <property type="component" value="Unassembled WGS sequence"/>
</dbReference>
<protein>
    <submittedName>
        <fullName evidence="2">Uncharacterized protein</fullName>
    </submittedName>
</protein>
<gene>
    <name evidence="2" type="ORF">E8E12_000516</name>
</gene>
<accession>A0A9P5BV40</accession>
<feature type="compositionally biased region" description="Acidic residues" evidence="1">
    <location>
        <begin position="1"/>
        <end position="16"/>
    </location>
</feature>
<reference evidence="2" key="1">
    <citation type="submission" date="2019-04" db="EMBL/GenBank/DDBJ databases">
        <title>Sequencing of skin fungus with MAO and IRED activity.</title>
        <authorList>
            <person name="Marsaioli A.J."/>
            <person name="Bonatto J.M.C."/>
            <person name="Reis Junior O."/>
        </authorList>
    </citation>
    <scope>NUCLEOTIDE SEQUENCE</scope>
    <source>
        <strain evidence="2">28M1</strain>
    </source>
</reference>
<keyword evidence="3" id="KW-1185">Reference proteome</keyword>
<organism evidence="2 3">
    <name type="scientific">Didymella heteroderae</name>
    <dbReference type="NCBI Taxonomy" id="1769908"/>
    <lineage>
        <taxon>Eukaryota</taxon>
        <taxon>Fungi</taxon>
        <taxon>Dikarya</taxon>
        <taxon>Ascomycota</taxon>
        <taxon>Pezizomycotina</taxon>
        <taxon>Dothideomycetes</taxon>
        <taxon>Pleosporomycetidae</taxon>
        <taxon>Pleosporales</taxon>
        <taxon>Pleosporineae</taxon>
        <taxon>Didymellaceae</taxon>
        <taxon>Didymella</taxon>
    </lineage>
</organism>
<name>A0A9P5BV40_9PLEO</name>